<evidence type="ECO:0000256" key="1">
    <source>
        <dbReference type="ARBA" id="ARBA00004948"/>
    </source>
</evidence>
<dbReference type="Pfam" id="PF08543">
    <property type="entry name" value="Phos_pyr_kin"/>
    <property type="match status" value="1"/>
</dbReference>
<dbReference type="OrthoDB" id="9810880at2"/>
<keyword evidence="4" id="KW-0418">Kinase</keyword>
<dbReference type="GO" id="GO:0005829">
    <property type="term" value="C:cytosol"/>
    <property type="evidence" value="ECO:0007669"/>
    <property type="project" value="TreeGrafter"/>
</dbReference>
<dbReference type="CDD" id="cd01169">
    <property type="entry name" value="HMPP_kinase"/>
    <property type="match status" value="1"/>
</dbReference>
<dbReference type="GO" id="GO:0008902">
    <property type="term" value="F:hydroxymethylpyrimidine kinase activity"/>
    <property type="evidence" value="ECO:0007669"/>
    <property type="project" value="UniProtKB-EC"/>
</dbReference>
<dbReference type="RefSeq" id="WP_119135088.1">
    <property type="nucleotide sequence ID" value="NZ_QXXQ01000006.1"/>
</dbReference>
<dbReference type="SUPFAM" id="SSF53613">
    <property type="entry name" value="Ribokinase-like"/>
    <property type="match status" value="1"/>
</dbReference>
<protein>
    <recommendedName>
        <fullName evidence="2">hydroxymethylpyrimidine kinase</fullName>
        <ecNumber evidence="2">2.7.1.49</ecNumber>
    </recommendedName>
</protein>
<dbReference type="InterPro" id="IPR004399">
    <property type="entry name" value="HMP/HMP-P_kinase_dom"/>
</dbReference>
<dbReference type="PANTHER" id="PTHR20858:SF17">
    <property type="entry name" value="HYDROXYMETHYLPYRIMIDINE_PHOSPHOMETHYLPYRIMIDINE KINASE THI20-RELATED"/>
    <property type="match status" value="1"/>
</dbReference>
<dbReference type="UniPathway" id="UPA00060">
    <property type="reaction ID" value="UER00138"/>
</dbReference>
<sequence length="251" mass="25525">MTACVLFIGGMDSSGGAGLLRDCATAAQCGITARVAVTAVTAQTDRTVTAVHPIAPEVVAAQIRAAGQVAAVKIGMLCSAAIVNAVAATLPAAPCILDPVLCSSSGHDLIDTAGTDLLLGRLLPKVDLLTPNLPELAMLARRLGVIAPEERARVTALLERGCRAVLVKGGHGASPDTSEDRLYLPNAEPVVFSAPRIDATLRGTGCQLASAIAAHLSLGNDLQGAVAAAKSRVQHSFWAAASDKAAISRQV</sequence>
<dbReference type="Proteomes" id="UP000266649">
    <property type="component" value="Unassembled WGS sequence"/>
</dbReference>
<keyword evidence="5" id="KW-1185">Reference proteome</keyword>
<dbReference type="PANTHER" id="PTHR20858">
    <property type="entry name" value="PHOSPHOMETHYLPYRIMIDINE KINASE"/>
    <property type="match status" value="1"/>
</dbReference>
<dbReference type="GO" id="GO:0009228">
    <property type="term" value="P:thiamine biosynthetic process"/>
    <property type="evidence" value="ECO:0007669"/>
    <property type="project" value="InterPro"/>
</dbReference>
<dbReference type="GO" id="GO:0008972">
    <property type="term" value="F:phosphomethylpyrimidine kinase activity"/>
    <property type="evidence" value="ECO:0007669"/>
    <property type="project" value="InterPro"/>
</dbReference>
<dbReference type="InterPro" id="IPR013749">
    <property type="entry name" value="PM/HMP-P_kinase-1"/>
</dbReference>
<keyword evidence="4" id="KW-0808">Transferase</keyword>
<evidence type="ECO:0000313" key="5">
    <source>
        <dbReference type="Proteomes" id="UP000266649"/>
    </source>
</evidence>
<name>A0A398BM36_9RHOB</name>
<feature type="domain" description="Pyridoxamine kinase/Phosphomethylpyrimidine kinase" evidence="3">
    <location>
        <begin position="12"/>
        <end position="237"/>
    </location>
</feature>
<dbReference type="EMBL" id="QXXQ01000006">
    <property type="protein sequence ID" value="RID91482.1"/>
    <property type="molecule type" value="Genomic_DNA"/>
</dbReference>
<evidence type="ECO:0000313" key="4">
    <source>
        <dbReference type="EMBL" id="RID91482.1"/>
    </source>
</evidence>
<dbReference type="AlphaFoldDB" id="A0A398BM36"/>
<proteinExistence type="predicted"/>
<evidence type="ECO:0000259" key="3">
    <source>
        <dbReference type="Pfam" id="PF08543"/>
    </source>
</evidence>
<evidence type="ECO:0000256" key="2">
    <source>
        <dbReference type="ARBA" id="ARBA00012135"/>
    </source>
</evidence>
<dbReference type="Gene3D" id="3.40.1190.20">
    <property type="match status" value="1"/>
</dbReference>
<organism evidence="4 5">
    <name type="scientific">Gemmobacter lutimaris</name>
    <dbReference type="NCBI Taxonomy" id="2306023"/>
    <lineage>
        <taxon>Bacteria</taxon>
        <taxon>Pseudomonadati</taxon>
        <taxon>Pseudomonadota</taxon>
        <taxon>Alphaproteobacteria</taxon>
        <taxon>Rhodobacterales</taxon>
        <taxon>Paracoccaceae</taxon>
        <taxon>Gemmobacter</taxon>
    </lineage>
</organism>
<reference evidence="4 5" key="1">
    <citation type="submission" date="2018-09" db="EMBL/GenBank/DDBJ databases">
        <title>Gemmobacter lutimaris sp. nov., a marine bacterium isolated from tidal flat.</title>
        <authorList>
            <person name="Lee D.W."/>
            <person name="Yoo Y."/>
            <person name="Kim J.-J."/>
            <person name="Kim B.S."/>
        </authorList>
    </citation>
    <scope>NUCLEOTIDE SEQUENCE [LARGE SCALE GENOMIC DNA]</scope>
    <source>
        <strain evidence="4 5">YJ-T1-11</strain>
    </source>
</reference>
<dbReference type="EC" id="2.7.1.49" evidence="2"/>
<gene>
    <name evidence="4" type="ORF">D2N39_12305</name>
</gene>
<comment type="caution">
    <text evidence="4">The sequence shown here is derived from an EMBL/GenBank/DDBJ whole genome shotgun (WGS) entry which is preliminary data.</text>
</comment>
<dbReference type="GO" id="GO:0009229">
    <property type="term" value="P:thiamine diphosphate biosynthetic process"/>
    <property type="evidence" value="ECO:0007669"/>
    <property type="project" value="UniProtKB-UniPathway"/>
</dbReference>
<dbReference type="InterPro" id="IPR029056">
    <property type="entry name" value="Ribokinase-like"/>
</dbReference>
<comment type="pathway">
    <text evidence="1">Cofactor biosynthesis; thiamine diphosphate biosynthesis.</text>
</comment>
<accession>A0A398BM36</accession>